<dbReference type="Proteomes" id="UP000018901">
    <property type="component" value="Chromosome"/>
</dbReference>
<protein>
    <submittedName>
        <fullName evidence="1">Uncharacterized protein</fullName>
    </submittedName>
</protein>
<dbReference type="EMBL" id="CP007034">
    <property type="protein sequence ID" value="AHF13839.1"/>
    <property type="molecule type" value="Genomic_DNA"/>
</dbReference>
<gene>
    <name evidence="1" type="ORF">BARVI_07945</name>
</gene>
<evidence type="ECO:0000313" key="2">
    <source>
        <dbReference type="Proteomes" id="UP000018901"/>
    </source>
</evidence>
<evidence type="ECO:0000313" key="1">
    <source>
        <dbReference type="EMBL" id="AHF13839.1"/>
    </source>
</evidence>
<sequence>MVYELNFYKKIFLFEKISIFAATLQIEMWADNRATLLTTFEGEVSAGK</sequence>
<keyword evidence="2" id="KW-1185">Reference proteome</keyword>
<dbReference type="STRING" id="880074.BARVI_07945"/>
<proteinExistence type="predicted"/>
<organism evidence="1 2">
    <name type="scientific">Barnesiella viscericola DSM 18177</name>
    <dbReference type="NCBI Taxonomy" id="880074"/>
    <lineage>
        <taxon>Bacteria</taxon>
        <taxon>Pseudomonadati</taxon>
        <taxon>Bacteroidota</taxon>
        <taxon>Bacteroidia</taxon>
        <taxon>Bacteroidales</taxon>
        <taxon>Barnesiellaceae</taxon>
        <taxon>Barnesiella</taxon>
    </lineage>
</organism>
<name>W0EXA9_9BACT</name>
<dbReference type="HOGENOM" id="CLU_3149914_0_0_10"/>
<accession>W0EXA9</accession>
<dbReference type="KEGG" id="bvs:BARVI_07945"/>
<reference evidence="1 2" key="1">
    <citation type="submission" date="2013-12" db="EMBL/GenBank/DDBJ databases">
        <authorList>
            <consortium name="DOE Joint Genome Institute"/>
            <person name="Eisen J."/>
            <person name="Huntemann M."/>
            <person name="Han J."/>
            <person name="Chen A."/>
            <person name="Kyrpides N."/>
            <person name="Mavromatis K."/>
            <person name="Markowitz V."/>
            <person name="Palaniappan K."/>
            <person name="Ivanova N."/>
            <person name="Schaumberg A."/>
            <person name="Pati A."/>
            <person name="Liolios K."/>
            <person name="Nordberg H.P."/>
            <person name="Cantor M.N."/>
            <person name="Hua S.X."/>
            <person name="Woyke T."/>
        </authorList>
    </citation>
    <scope>NUCLEOTIDE SEQUENCE [LARGE SCALE GENOMIC DNA]</scope>
    <source>
        <strain evidence="2">DSM 18177</strain>
    </source>
</reference>
<dbReference type="AlphaFoldDB" id="W0EXA9"/>